<sequence>MSSPRASADREEEPDTADLKLTCSVSRCPEDAKWPSFKVDERDVDGGVDDRPSYGSVHRSRTRYEQPQKSRASRVSRSIGPSAARRGGLDPTSERRPASSSSPRRALMHAFQCTQLVAWRPALRFLFLQCPHWVLHRLESTRTIVSFFFVYVMLQALAILWGFLFNVGAVLGENMSTIVTIPVLQAMCLLGVYVSVMGMALSLGRATWIITWQSRELPAHSTHHCV</sequence>
<accession>A0ACC0WI91</accession>
<proteinExistence type="predicted"/>
<protein>
    <submittedName>
        <fullName evidence="1">Uncharacterized protein</fullName>
    </submittedName>
</protein>
<comment type="caution">
    <text evidence="1">The sequence shown here is derived from an EMBL/GenBank/DDBJ whole genome shotgun (WGS) entry which is preliminary data.</text>
</comment>
<evidence type="ECO:0000313" key="2">
    <source>
        <dbReference type="Proteomes" id="UP001163321"/>
    </source>
</evidence>
<dbReference type="Proteomes" id="UP001163321">
    <property type="component" value="Chromosome 12"/>
</dbReference>
<dbReference type="EMBL" id="CM047591">
    <property type="protein sequence ID" value="KAI9918549.1"/>
    <property type="molecule type" value="Genomic_DNA"/>
</dbReference>
<name>A0ACC0WI91_9STRA</name>
<gene>
    <name evidence="1" type="ORF">PsorP6_011544</name>
</gene>
<reference evidence="1 2" key="1">
    <citation type="journal article" date="2022" name="bioRxiv">
        <title>The genome of the oomycete Peronosclerospora sorghi, a cosmopolitan pathogen of maize and sorghum, is inflated with dispersed pseudogenes.</title>
        <authorList>
            <person name="Fletcher K."/>
            <person name="Martin F."/>
            <person name="Isakeit T."/>
            <person name="Cavanaugh K."/>
            <person name="Magill C."/>
            <person name="Michelmore R."/>
        </authorList>
    </citation>
    <scope>NUCLEOTIDE SEQUENCE [LARGE SCALE GENOMIC DNA]</scope>
    <source>
        <strain evidence="1">P6</strain>
    </source>
</reference>
<evidence type="ECO:0000313" key="1">
    <source>
        <dbReference type="EMBL" id="KAI9918549.1"/>
    </source>
</evidence>
<organism evidence="1 2">
    <name type="scientific">Peronosclerospora sorghi</name>
    <dbReference type="NCBI Taxonomy" id="230839"/>
    <lineage>
        <taxon>Eukaryota</taxon>
        <taxon>Sar</taxon>
        <taxon>Stramenopiles</taxon>
        <taxon>Oomycota</taxon>
        <taxon>Peronosporomycetes</taxon>
        <taxon>Peronosporales</taxon>
        <taxon>Peronosporaceae</taxon>
        <taxon>Peronosclerospora</taxon>
    </lineage>
</organism>
<keyword evidence="2" id="KW-1185">Reference proteome</keyword>